<dbReference type="RefSeq" id="WP_345031263.1">
    <property type="nucleotide sequence ID" value="NZ_BAABEY010000030.1"/>
</dbReference>
<keyword evidence="4" id="KW-1185">Reference proteome</keyword>
<feature type="transmembrane region" description="Helical" evidence="1">
    <location>
        <begin position="74"/>
        <end position="95"/>
    </location>
</feature>
<dbReference type="EMBL" id="BAABEY010000030">
    <property type="protein sequence ID" value="GAA4443907.1"/>
    <property type="molecule type" value="Genomic_DNA"/>
</dbReference>
<dbReference type="Pfam" id="PF13548">
    <property type="entry name" value="DUF4126"/>
    <property type="match status" value="1"/>
</dbReference>
<comment type="caution">
    <text evidence="3">The sequence shown here is derived from an EMBL/GenBank/DDBJ whole genome shotgun (WGS) entry which is preliminary data.</text>
</comment>
<protein>
    <submittedName>
        <fullName evidence="3">DUF4126 domain-containing protein</fullName>
    </submittedName>
</protein>
<name>A0ABP8M5P4_9BACT</name>
<keyword evidence="1" id="KW-1133">Transmembrane helix</keyword>
<dbReference type="InterPro" id="IPR025196">
    <property type="entry name" value="DUF4126"/>
</dbReference>
<feature type="domain" description="DUF4126" evidence="2">
    <location>
        <begin position="7"/>
        <end position="179"/>
    </location>
</feature>
<evidence type="ECO:0000313" key="3">
    <source>
        <dbReference type="EMBL" id="GAA4443907.1"/>
    </source>
</evidence>
<organism evidence="3 4">
    <name type="scientific">Ravibacter arvi</name>
    <dbReference type="NCBI Taxonomy" id="2051041"/>
    <lineage>
        <taxon>Bacteria</taxon>
        <taxon>Pseudomonadati</taxon>
        <taxon>Bacteroidota</taxon>
        <taxon>Cytophagia</taxon>
        <taxon>Cytophagales</taxon>
        <taxon>Spirosomataceae</taxon>
        <taxon>Ravibacter</taxon>
    </lineage>
</organism>
<proteinExistence type="predicted"/>
<keyword evidence="1" id="KW-0472">Membrane</keyword>
<reference evidence="4" key="1">
    <citation type="journal article" date="2019" name="Int. J. Syst. Evol. Microbiol.">
        <title>The Global Catalogue of Microorganisms (GCM) 10K type strain sequencing project: providing services to taxonomists for standard genome sequencing and annotation.</title>
        <authorList>
            <consortium name="The Broad Institute Genomics Platform"/>
            <consortium name="The Broad Institute Genome Sequencing Center for Infectious Disease"/>
            <person name="Wu L."/>
            <person name="Ma J."/>
        </authorList>
    </citation>
    <scope>NUCLEOTIDE SEQUENCE [LARGE SCALE GENOMIC DNA]</scope>
    <source>
        <strain evidence="4">JCM 31920</strain>
    </source>
</reference>
<dbReference type="Proteomes" id="UP001501508">
    <property type="component" value="Unassembled WGS sequence"/>
</dbReference>
<sequence>MELFISICLGIGLSAATGFRVFVPALIANVATMNGWISPSDGFAWLGTWTAFIVLLSATVAEIAAFYIPFVDNLLDAVAVPVSVIAGTLLTTSFIEVDQPVLQWVLGIIVGGGTAGVVQAGTGLLRVFSSKMTAGVGNPVVSTTENVAAFGLSSLAVMVPVVAMLCAVFLLIRIVRGFRRFGGRRG</sequence>
<keyword evidence="1" id="KW-0812">Transmembrane</keyword>
<accession>A0ABP8M5P4</accession>
<feature type="transmembrane region" description="Helical" evidence="1">
    <location>
        <begin position="42"/>
        <end position="67"/>
    </location>
</feature>
<evidence type="ECO:0000259" key="2">
    <source>
        <dbReference type="Pfam" id="PF13548"/>
    </source>
</evidence>
<evidence type="ECO:0000256" key="1">
    <source>
        <dbReference type="SAM" id="Phobius"/>
    </source>
</evidence>
<feature type="transmembrane region" description="Helical" evidence="1">
    <location>
        <begin position="147"/>
        <end position="175"/>
    </location>
</feature>
<evidence type="ECO:0000313" key="4">
    <source>
        <dbReference type="Proteomes" id="UP001501508"/>
    </source>
</evidence>
<gene>
    <name evidence="3" type="ORF">GCM10023091_33290</name>
</gene>